<keyword evidence="2" id="KW-1185">Reference proteome</keyword>
<dbReference type="STRING" id="6280.A0A0N4TUI8"/>
<reference evidence="3" key="1">
    <citation type="submission" date="2017-02" db="UniProtKB">
        <authorList>
            <consortium name="WormBaseParasite"/>
        </authorList>
    </citation>
    <scope>IDENTIFICATION</scope>
</reference>
<gene>
    <name evidence="1" type="ORF">BPAG_LOCUS12421</name>
</gene>
<name>A0A0N4TUI8_BRUPA</name>
<evidence type="ECO:0000313" key="1">
    <source>
        <dbReference type="EMBL" id="VDN93607.1"/>
    </source>
</evidence>
<organism evidence="3">
    <name type="scientific">Brugia pahangi</name>
    <name type="common">Filarial nematode worm</name>
    <dbReference type="NCBI Taxonomy" id="6280"/>
    <lineage>
        <taxon>Eukaryota</taxon>
        <taxon>Metazoa</taxon>
        <taxon>Ecdysozoa</taxon>
        <taxon>Nematoda</taxon>
        <taxon>Chromadorea</taxon>
        <taxon>Rhabditida</taxon>
        <taxon>Spirurina</taxon>
        <taxon>Spiruromorpha</taxon>
        <taxon>Filarioidea</taxon>
        <taxon>Onchocercidae</taxon>
        <taxon>Brugia</taxon>
    </lineage>
</organism>
<sequence>MLGSFFDALVTVQNELTSSVQKLRNATSSAVQRSSSEAIASLLKTQAGSNLLLKYVFFLDEEFPCNTSKWFMMEFLRYQLSIETMEQINDENIRLANLCSTRMGRAQQMCNERAEVILACHNHLRTLSETTKELVDLNNKISKLSRFCLQTEIAMTHLEALQIIADAETDIASMKNDLRKEKAKISNFLKFSNNILEVGHSPMALNQSELRLRNQSNLEKERLEEVALEEFLSCHENEN</sequence>
<accession>A0A0N4TUI8</accession>
<dbReference type="WBParaSite" id="BPAG_0001245901-mRNA-1">
    <property type="protein sequence ID" value="BPAG_0001245901-mRNA-1"/>
    <property type="gene ID" value="BPAG_0001245901"/>
</dbReference>
<dbReference type="EMBL" id="UZAD01013291">
    <property type="protein sequence ID" value="VDN93607.1"/>
    <property type="molecule type" value="Genomic_DNA"/>
</dbReference>
<evidence type="ECO:0000313" key="3">
    <source>
        <dbReference type="WBParaSite" id="BPAG_0001245901-mRNA-1"/>
    </source>
</evidence>
<dbReference type="AlphaFoldDB" id="A0A0N4TUI8"/>
<dbReference type="Proteomes" id="UP000278627">
    <property type="component" value="Unassembled WGS sequence"/>
</dbReference>
<protein>
    <submittedName>
        <fullName evidence="1 3">Uncharacterized protein</fullName>
    </submittedName>
</protein>
<proteinExistence type="predicted"/>
<reference evidence="1 2" key="2">
    <citation type="submission" date="2018-11" db="EMBL/GenBank/DDBJ databases">
        <authorList>
            <consortium name="Pathogen Informatics"/>
        </authorList>
    </citation>
    <scope>NUCLEOTIDE SEQUENCE [LARGE SCALE GENOMIC DNA]</scope>
</reference>
<evidence type="ECO:0000313" key="2">
    <source>
        <dbReference type="Proteomes" id="UP000278627"/>
    </source>
</evidence>